<keyword evidence="1" id="KW-0472">Membrane</keyword>
<accession>A0ABW5W7X2</accession>
<dbReference type="Proteomes" id="UP001597478">
    <property type="component" value="Unassembled WGS sequence"/>
</dbReference>
<organism evidence="2 3">
    <name type="scientific">Prauserella oleivorans</name>
    <dbReference type="NCBI Taxonomy" id="1478153"/>
    <lineage>
        <taxon>Bacteria</taxon>
        <taxon>Bacillati</taxon>
        <taxon>Actinomycetota</taxon>
        <taxon>Actinomycetes</taxon>
        <taxon>Pseudonocardiales</taxon>
        <taxon>Pseudonocardiaceae</taxon>
        <taxon>Prauserella</taxon>
    </lineage>
</organism>
<evidence type="ECO:0000256" key="1">
    <source>
        <dbReference type="SAM" id="Phobius"/>
    </source>
</evidence>
<evidence type="ECO:0000313" key="2">
    <source>
        <dbReference type="EMBL" id="MFD2799010.1"/>
    </source>
</evidence>
<proteinExistence type="predicted"/>
<sequence length="68" mass="7956">MFDGVARWWDSFELWLAQQWFPVQFVLVMAVLVPLCAALGWLIHRAVDLVADRAGRFRRGTRRPDRVS</sequence>
<keyword evidence="3" id="KW-1185">Reference proteome</keyword>
<reference evidence="3" key="1">
    <citation type="journal article" date="2019" name="Int. J. Syst. Evol. Microbiol.">
        <title>The Global Catalogue of Microorganisms (GCM) 10K type strain sequencing project: providing services to taxonomists for standard genome sequencing and annotation.</title>
        <authorList>
            <consortium name="The Broad Institute Genomics Platform"/>
            <consortium name="The Broad Institute Genome Sequencing Center for Infectious Disease"/>
            <person name="Wu L."/>
            <person name="Ma J."/>
        </authorList>
    </citation>
    <scope>NUCLEOTIDE SEQUENCE [LARGE SCALE GENOMIC DNA]</scope>
    <source>
        <strain evidence="3">IBRC-M 10906</strain>
    </source>
</reference>
<keyword evidence="1" id="KW-1133">Transmembrane helix</keyword>
<comment type="caution">
    <text evidence="2">The sequence shown here is derived from an EMBL/GenBank/DDBJ whole genome shotgun (WGS) entry which is preliminary data.</text>
</comment>
<gene>
    <name evidence="2" type="ORF">ACFS2C_06355</name>
</gene>
<feature type="transmembrane region" description="Helical" evidence="1">
    <location>
        <begin position="20"/>
        <end position="43"/>
    </location>
</feature>
<evidence type="ECO:0000313" key="3">
    <source>
        <dbReference type="Proteomes" id="UP001597478"/>
    </source>
</evidence>
<dbReference type="EMBL" id="JBHUOF010000007">
    <property type="protein sequence ID" value="MFD2799010.1"/>
    <property type="molecule type" value="Genomic_DNA"/>
</dbReference>
<name>A0ABW5W7X2_9PSEU</name>
<evidence type="ECO:0008006" key="4">
    <source>
        <dbReference type="Google" id="ProtNLM"/>
    </source>
</evidence>
<keyword evidence="1" id="KW-0812">Transmembrane</keyword>
<protein>
    <recommendedName>
        <fullName evidence="4">DUF4282 domain-containing protein</fullName>
    </recommendedName>
</protein>
<dbReference type="RefSeq" id="WP_377386703.1">
    <property type="nucleotide sequence ID" value="NZ_JBHSAN010000006.1"/>
</dbReference>